<organism evidence="1">
    <name type="scientific">Treponema denticola H-22</name>
    <dbReference type="NCBI Taxonomy" id="999432"/>
    <lineage>
        <taxon>Bacteria</taxon>
        <taxon>Pseudomonadati</taxon>
        <taxon>Spirochaetota</taxon>
        <taxon>Spirochaetia</taxon>
        <taxon>Spirochaetales</taxon>
        <taxon>Treponemataceae</taxon>
        <taxon>Treponema</taxon>
    </lineage>
</organism>
<dbReference type="EMBL" id="AGDV01000006">
    <property type="protein sequence ID" value="EMB35016.1"/>
    <property type="molecule type" value="Genomic_DNA"/>
</dbReference>
<proteinExistence type="predicted"/>
<comment type="caution">
    <text evidence="1">The sequence shown here is derived from an EMBL/GenBank/DDBJ whole genome shotgun (WGS) entry which is preliminary data.</text>
</comment>
<dbReference type="GeneID" id="2741199"/>
<dbReference type="PATRIC" id="fig|999432.5.peg.811"/>
<dbReference type="HOGENOM" id="CLU_2157247_0_0_12"/>
<protein>
    <submittedName>
        <fullName evidence="1">Uncharacterized protein</fullName>
    </submittedName>
</protein>
<dbReference type="AlphaFoldDB" id="A0A0E2E696"/>
<name>A0A0E2E696_TREDN</name>
<dbReference type="Proteomes" id="UP000011705">
    <property type="component" value="Chromosome"/>
</dbReference>
<dbReference type="RefSeq" id="WP_002668283.1">
    <property type="nucleotide sequence ID" value="NZ_CM001795.1"/>
</dbReference>
<accession>A0A0E2E696</accession>
<reference evidence="1" key="1">
    <citation type="submission" date="2012-01" db="EMBL/GenBank/DDBJ databases">
        <title>The Genome Sequence of Treponema denticola H-22.</title>
        <authorList>
            <consortium name="The Broad Institute Genome Sequencing Platform"/>
            <person name="Earl A."/>
            <person name="Ward D."/>
            <person name="Feldgarden M."/>
            <person name="Gevers D."/>
            <person name="Blanton J.M."/>
            <person name="Fenno C.J."/>
            <person name="Baranova O.V."/>
            <person name="Mathney J."/>
            <person name="Dewhirst F.E."/>
            <person name="Izard J."/>
            <person name="Young S.K."/>
            <person name="Zeng Q."/>
            <person name="Gargeya S."/>
            <person name="Fitzgerald M."/>
            <person name="Haas B."/>
            <person name="Abouelleil A."/>
            <person name="Alvarado L."/>
            <person name="Arachchi H.M."/>
            <person name="Berlin A."/>
            <person name="Chapman S.B."/>
            <person name="Gearin G."/>
            <person name="Goldberg J."/>
            <person name="Griggs A."/>
            <person name="Gujja S."/>
            <person name="Hansen M."/>
            <person name="Heiman D."/>
            <person name="Howarth C."/>
            <person name="Larimer J."/>
            <person name="Lui A."/>
            <person name="MacDonald P.J.P."/>
            <person name="McCowen C."/>
            <person name="Montmayeur A."/>
            <person name="Murphy C."/>
            <person name="Neiman D."/>
            <person name="Pearson M."/>
            <person name="Priest M."/>
            <person name="Roberts A."/>
            <person name="Saif S."/>
            <person name="Shea T."/>
            <person name="Sisk P."/>
            <person name="Stolte C."/>
            <person name="Sykes S."/>
            <person name="Wortman J."/>
            <person name="Nusbaum C."/>
            <person name="Birren B."/>
        </authorList>
    </citation>
    <scope>NUCLEOTIDE SEQUENCE [LARGE SCALE GENOMIC DNA]</scope>
    <source>
        <strain evidence="1">H-22</strain>
    </source>
</reference>
<gene>
    <name evidence="1" type="ORF">HMPREF9726_00782</name>
</gene>
<evidence type="ECO:0000313" key="1">
    <source>
        <dbReference type="EMBL" id="EMB35016.1"/>
    </source>
</evidence>
<sequence length="100" mass="11478">MQEIKEGFIKTSELPVKTLTAEQKAKLNLRGNELYNKKDIAAAERIFITTGYSDGLVRIGDYYANRNEHLKALKFYHLAHNTNKEGILLDKLAEIIRMLI</sequence>